<name>A0AAD5QE01_PARTN</name>
<comment type="caution">
    <text evidence="1">The sequence shown here is derived from an EMBL/GenBank/DDBJ whole genome shotgun (WGS) entry which is preliminary data.</text>
</comment>
<organism evidence="1 2">
    <name type="scientific">Parelaphostrongylus tenuis</name>
    <name type="common">Meningeal worm</name>
    <dbReference type="NCBI Taxonomy" id="148309"/>
    <lineage>
        <taxon>Eukaryota</taxon>
        <taxon>Metazoa</taxon>
        <taxon>Ecdysozoa</taxon>
        <taxon>Nematoda</taxon>
        <taxon>Chromadorea</taxon>
        <taxon>Rhabditida</taxon>
        <taxon>Rhabditina</taxon>
        <taxon>Rhabditomorpha</taxon>
        <taxon>Strongyloidea</taxon>
        <taxon>Metastrongylidae</taxon>
        <taxon>Parelaphostrongylus</taxon>
    </lineage>
</organism>
<reference evidence="1" key="1">
    <citation type="submission" date="2021-06" db="EMBL/GenBank/DDBJ databases">
        <title>Parelaphostrongylus tenuis whole genome reference sequence.</title>
        <authorList>
            <person name="Garwood T.J."/>
            <person name="Larsen P.A."/>
            <person name="Fountain-Jones N.M."/>
            <person name="Garbe J.R."/>
            <person name="Macchietto M.G."/>
            <person name="Kania S.A."/>
            <person name="Gerhold R.W."/>
            <person name="Richards J.E."/>
            <person name="Wolf T.M."/>
        </authorList>
    </citation>
    <scope>NUCLEOTIDE SEQUENCE</scope>
    <source>
        <strain evidence="1">MNPRO001-30</strain>
        <tissue evidence="1">Meninges</tissue>
    </source>
</reference>
<proteinExistence type="predicted"/>
<protein>
    <submittedName>
        <fullName evidence="1">Uncharacterized protein</fullName>
    </submittedName>
</protein>
<evidence type="ECO:0000313" key="1">
    <source>
        <dbReference type="EMBL" id="KAJ1347892.1"/>
    </source>
</evidence>
<keyword evidence="2" id="KW-1185">Reference proteome</keyword>
<dbReference type="EMBL" id="JAHQIW010000395">
    <property type="protein sequence ID" value="KAJ1347892.1"/>
    <property type="molecule type" value="Genomic_DNA"/>
</dbReference>
<dbReference type="AlphaFoldDB" id="A0AAD5QE01"/>
<dbReference type="Proteomes" id="UP001196413">
    <property type="component" value="Unassembled WGS sequence"/>
</dbReference>
<accession>A0AAD5QE01</accession>
<sequence length="105" mass="11875">MIRCQIQRNPGRSMRKLARKAQDVRMERVKPLHQKAHQATNYVRVPICPEVVQLSIPSLECNSTRVGLERKLSRIAPKSPGKIDLLFTSTGIIPLEASENSNWVS</sequence>
<evidence type="ECO:0000313" key="2">
    <source>
        <dbReference type="Proteomes" id="UP001196413"/>
    </source>
</evidence>
<gene>
    <name evidence="1" type="ORF">KIN20_003061</name>
</gene>